<comment type="caution">
    <text evidence="4">The sequence shown here is derived from an EMBL/GenBank/DDBJ whole genome shotgun (WGS) entry which is preliminary data.</text>
</comment>
<protein>
    <submittedName>
        <fullName evidence="4">Uncharacterized protein DUF1929</fullName>
    </submittedName>
</protein>
<feature type="domain" description="Galactose oxidase-like Early set" evidence="2">
    <location>
        <begin position="544"/>
        <end position="639"/>
    </location>
</feature>
<dbReference type="AlphaFoldDB" id="A0A561UKF6"/>
<dbReference type="CDD" id="cd02851">
    <property type="entry name" value="E_set_GO_C"/>
    <property type="match status" value="1"/>
</dbReference>
<dbReference type="InterPro" id="IPR015202">
    <property type="entry name" value="GO-like_E_set"/>
</dbReference>
<name>A0A561UKF6_9ACTN</name>
<feature type="domain" description="GlxA-like beta barrel" evidence="3">
    <location>
        <begin position="147"/>
        <end position="247"/>
    </location>
</feature>
<dbReference type="EMBL" id="VIWT01000001">
    <property type="protein sequence ID" value="TWF99840.1"/>
    <property type="molecule type" value="Genomic_DNA"/>
</dbReference>
<dbReference type="Gene3D" id="2.60.40.10">
    <property type="entry name" value="Immunoglobulins"/>
    <property type="match status" value="1"/>
</dbReference>
<accession>A0A561UKF6</accession>
<dbReference type="InterPro" id="IPR037293">
    <property type="entry name" value="Gal_Oxidase_central_sf"/>
</dbReference>
<reference evidence="4 5" key="1">
    <citation type="submission" date="2019-06" db="EMBL/GenBank/DDBJ databases">
        <title>Sequencing the genomes of 1000 actinobacteria strains.</title>
        <authorList>
            <person name="Klenk H.-P."/>
        </authorList>
    </citation>
    <scope>NUCLEOTIDE SEQUENCE [LARGE SCALE GENOMIC DNA]</scope>
    <source>
        <strain evidence="4 5">DSM 44826</strain>
    </source>
</reference>
<dbReference type="InterPro" id="IPR049305">
    <property type="entry name" value="GlxA-like_b-barrel"/>
</dbReference>
<evidence type="ECO:0000256" key="1">
    <source>
        <dbReference type="SAM" id="SignalP"/>
    </source>
</evidence>
<evidence type="ECO:0000313" key="5">
    <source>
        <dbReference type="Proteomes" id="UP000317940"/>
    </source>
</evidence>
<dbReference type="Pfam" id="PF09118">
    <property type="entry name" value="GO-like_E_set"/>
    <property type="match status" value="1"/>
</dbReference>
<dbReference type="InterPro" id="IPR013783">
    <property type="entry name" value="Ig-like_fold"/>
</dbReference>
<keyword evidence="1" id="KW-0732">Signal</keyword>
<keyword evidence="5" id="KW-1185">Reference proteome</keyword>
<evidence type="ECO:0000259" key="2">
    <source>
        <dbReference type="Pfam" id="PF09118"/>
    </source>
</evidence>
<dbReference type="SUPFAM" id="SSF50965">
    <property type="entry name" value="Galactose oxidase, central domain"/>
    <property type="match status" value="1"/>
</dbReference>
<gene>
    <name evidence="4" type="ORF">FHX73_113696</name>
</gene>
<dbReference type="PANTHER" id="PTHR32208">
    <property type="entry name" value="SECRETED PROTEIN-RELATED"/>
    <property type="match status" value="1"/>
</dbReference>
<sequence>MKLRNRTRRWAVSGTAALAVAGMNAPALTDFAAQQYHQYLIRQPAYRARYGSWQTLLFPAAFRISAVHATLLRTGKVLIVAGSGNDTAAFAAGTFKSLLWDPEKNTYKLIPTPDDMFCGGHTSLPDGSVLVAGGTQRYEQLDGTVTKAAGTMRVRNENPDGPVTLPKGSVFTAPDGRAYASTAPVTVPAAVKTGSGAATKVAASEQHVFVESLTAGQGSVSTTTTTYHVRGLSGAAARNVYGMADSLTLAKQDFQGLRTAWEFNPDSEEYEPVPPMRYARWYPTLTGLGDGRVLAVSGLDDTGQILPATGNELFDPASRTWSPGPDGYFPTYPTLFLTESGELFFTGSNSGYGPADQGRTPRLWNLTTDTFRTVPGLRDPDQLETSSSVLLPPAQRQRVMVLGGGGVGESDKSTARTAIADLSVPNPSFAPGPDLPAGGTRYLNSVILPDDTVFTTGGSADYRGKQLSDRLKAQVYHPDTNSFTPAADPTVGRDYHSEALLLPDGRVVVLGSNPLFADRADTEPAKFEQRVEIWTPPYLYHGDRPSLTAADASVKLGGTLTADSPDAASIATARLIRPSSVTHVTDVEQRSVALTVTAAPGGRLALGVPANPNLLPPGWYQLFVTDHNGTPSVARWVQVTT</sequence>
<dbReference type="RefSeq" id="WP_145906031.1">
    <property type="nucleotide sequence ID" value="NZ_BAAAMZ010000021.1"/>
</dbReference>
<dbReference type="OrthoDB" id="601499at2"/>
<dbReference type="GO" id="GO:0005975">
    <property type="term" value="P:carbohydrate metabolic process"/>
    <property type="evidence" value="ECO:0007669"/>
    <property type="project" value="UniProtKB-ARBA"/>
</dbReference>
<feature type="signal peptide" evidence="1">
    <location>
        <begin position="1"/>
        <end position="32"/>
    </location>
</feature>
<proteinExistence type="predicted"/>
<dbReference type="InterPro" id="IPR014756">
    <property type="entry name" value="Ig_E-set"/>
</dbReference>
<dbReference type="Proteomes" id="UP000317940">
    <property type="component" value="Unassembled WGS sequence"/>
</dbReference>
<dbReference type="Pfam" id="PF21110">
    <property type="entry name" value="GlxA"/>
    <property type="match status" value="1"/>
</dbReference>
<feature type="chain" id="PRO_5038416242" evidence="1">
    <location>
        <begin position="33"/>
        <end position="641"/>
    </location>
</feature>
<dbReference type="SUPFAM" id="SSF81296">
    <property type="entry name" value="E set domains"/>
    <property type="match status" value="1"/>
</dbReference>
<organism evidence="4 5">
    <name type="scientific">Kitasatospora viridis</name>
    <dbReference type="NCBI Taxonomy" id="281105"/>
    <lineage>
        <taxon>Bacteria</taxon>
        <taxon>Bacillati</taxon>
        <taxon>Actinomycetota</taxon>
        <taxon>Actinomycetes</taxon>
        <taxon>Kitasatosporales</taxon>
        <taxon>Streptomycetaceae</taxon>
        <taxon>Kitasatospora</taxon>
    </lineage>
</organism>
<dbReference type="InterPro" id="IPR011043">
    <property type="entry name" value="Gal_Oxase/kelch_b-propeller"/>
</dbReference>
<evidence type="ECO:0000259" key="3">
    <source>
        <dbReference type="Pfam" id="PF21110"/>
    </source>
</evidence>
<evidence type="ECO:0000313" key="4">
    <source>
        <dbReference type="EMBL" id="TWF99840.1"/>
    </source>
</evidence>
<dbReference type="Gene3D" id="2.130.10.80">
    <property type="entry name" value="Galactose oxidase/kelch, beta-propeller"/>
    <property type="match status" value="1"/>
</dbReference>
<dbReference type="PANTHER" id="PTHR32208:SF21">
    <property type="entry name" value="LOW QUALITY PROTEIN: ALDEHYDE OXIDASE GLOX-LIKE"/>
    <property type="match status" value="1"/>
</dbReference>